<keyword evidence="3" id="KW-0732">Signal</keyword>
<proteinExistence type="predicted"/>
<dbReference type="PANTHER" id="PTHR11480">
    <property type="entry name" value="SAPOSIN-RELATED"/>
    <property type="match status" value="1"/>
</dbReference>
<keyword evidence="6" id="KW-1185">Reference proteome</keyword>
<dbReference type="Pfam" id="PF03489">
    <property type="entry name" value="SapB_2"/>
    <property type="match status" value="1"/>
</dbReference>
<gene>
    <name evidence="5" type="ORF">CYY_005934</name>
</gene>
<reference evidence="5" key="1">
    <citation type="submission" date="2020-01" db="EMBL/GenBank/DDBJ databases">
        <title>Development of genomics and gene disruption for Polysphondylium violaceum indicates a role for the polyketide synthase stlB in stalk morphogenesis.</title>
        <authorList>
            <person name="Narita B."/>
            <person name="Kawabe Y."/>
            <person name="Kin K."/>
            <person name="Saito T."/>
            <person name="Gibbs R."/>
            <person name="Kuspa A."/>
            <person name="Muzny D."/>
            <person name="Queller D."/>
            <person name="Richards S."/>
            <person name="Strassman J."/>
            <person name="Sucgang R."/>
            <person name="Worley K."/>
            <person name="Schaap P."/>
        </authorList>
    </citation>
    <scope>NUCLEOTIDE SEQUENCE</scope>
    <source>
        <strain evidence="5">QSvi11</strain>
    </source>
</reference>
<evidence type="ECO:0000256" key="1">
    <source>
        <dbReference type="ARBA" id="ARBA00023157"/>
    </source>
</evidence>
<dbReference type="InterPro" id="IPR051428">
    <property type="entry name" value="Sphingo_Act-Surfact_Prot"/>
</dbReference>
<evidence type="ECO:0000259" key="4">
    <source>
        <dbReference type="PROSITE" id="PS50015"/>
    </source>
</evidence>
<feature type="domain" description="Saposin B-type" evidence="4">
    <location>
        <begin position="24"/>
        <end position="106"/>
    </location>
</feature>
<keyword evidence="1" id="KW-1015">Disulfide bond</keyword>
<keyword evidence="2" id="KW-0325">Glycoprotein</keyword>
<dbReference type="PROSITE" id="PS50015">
    <property type="entry name" value="SAP_B"/>
    <property type="match status" value="1"/>
</dbReference>
<feature type="signal peptide" evidence="3">
    <location>
        <begin position="1"/>
        <end position="22"/>
    </location>
</feature>
<name>A0A8J4Q1R0_9MYCE</name>
<dbReference type="PANTHER" id="PTHR11480:SF89">
    <property type="entry name" value="SAPOSIN B-TYPE DOMAIN-CONTAINING PROTEIN"/>
    <property type="match status" value="1"/>
</dbReference>
<comment type="caution">
    <text evidence="5">The sequence shown here is derived from an EMBL/GenBank/DDBJ whole genome shotgun (WGS) entry which is preliminary data.</text>
</comment>
<dbReference type="Proteomes" id="UP000695562">
    <property type="component" value="Unassembled WGS sequence"/>
</dbReference>
<accession>A0A8J4Q1R0</accession>
<protein>
    <recommendedName>
        <fullName evidence="4">Saposin B-type domain-containing protein</fullName>
    </recommendedName>
</protein>
<evidence type="ECO:0000256" key="2">
    <source>
        <dbReference type="ARBA" id="ARBA00023180"/>
    </source>
</evidence>
<evidence type="ECO:0000313" key="6">
    <source>
        <dbReference type="Proteomes" id="UP000695562"/>
    </source>
</evidence>
<dbReference type="InterPro" id="IPR008139">
    <property type="entry name" value="SaposinB_dom"/>
</dbReference>
<dbReference type="InterPro" id="IPR011001">
    <property type="entry name" value="Saposin-like"/>
</dbReference>
<organism evidence="5 6">
    <name type="scientific">Polysphondylium violaceum</name>
    <dbReference type="NCBI Taxonomy" id="133409"/>
    <lineage>
        <taxon>Eukaryota</taxon>
        <taxon>Amoebozoa</taxon>
        <taxon>Evosea</taxon>
        <taxon>Eumycetozoa</taxon>
        <taxon>Dictyostelia</taxon>
        <taxon>Dictyosteliales</taxon>
        <taxon>Dictyosteliaceae</taxon>
        <taxon>Polysphondylium</taxon>
    </lineage>
</organism>
<evidence type="ECO:0000313" key="5">
    <source>
        <dbReference type="EMBL" id="KAF2072746.1"/>
    </source>
</evidence>
<dbReference type="SMART" id="SM00741">
    <property type="entry name" value="SapB"/>
    <property type="match status" value="1"/>
</dbReference>
<dbReference type="AlphaFoldDB" id="A0A8J4Q1R0"/>
<dbReference type="OrthoDB" id="69496at2759"/>
<evidence type="ECO:0000256" key="3">
    <source>
        <dbReference type="SAM" id="SignalP"/>
    </source>
</evidence>
<dbReference type="EMBL" id="AJWJ01000251">
    <property type="protein sequence ID" value="KAF2072746.1"/>
    <property type="molecule type" value="Genomic_DNA"/>
</dbReference>
<dbReference type="SUPFAM" id="SSF47862">
    <property type="entry name" value="Saposin"/>
    <property type="match status" value="1"/>
</dbReference>
<sequence length="165" mass="18257">MKILSIVAILCALVCIFNSVNAFTPIECDLCQLSVDSLESLTKADNLTYSEIYSALGRICTSIPSNYSTICKEFLDLSAPVIINQILNETSSLTICGEIQICSSSTLAKQQKTNQHTLCHYKRISKLIQNNLDCDDSNIACIEFNNYIDHAKNVVLSHKNIKVSC</sequence>
<dbReference type="InterPro" id="IPR008138">
    <property type="entry name" value="SapB_2"/>
</dbReference>
<feature type="chain" id="PRO_5035285890" description="Saposin B-type domain-containing protein" evidence="3">
    <location>
        <begin position="23"/>
        <end position="165"/>
    </location>
</feature>
<dbReference type="Gene3D" id="1.10.225.10">
    <property type="entry name" value="Saposin-like"/>
    <property type="match status" value="1"/>
</dbReference>